<reference evidence="3" key="1">
    <citation type="submission" date="2022-11" db="UniProtKB">
        <authorList>
            <consortium name="WormBaseParasite"/>
        </authorList>
    </citation>
    <scope>IDENTIFICATION</scope>
</reference>
<proteinExistence type="predicted"/>
<evidence type="ECO:0000256" key="1">
    <source>
        <dbReference type="SAM" id="MobiDB-lite"/>
    </source>
</evidence>
<name>A0A914D832_9BILA</name>
<dbReference type="AlphaFoldDB" id="A0A914D832"/>
<evidence type="ECO:0000313" key="3">
    <source>
        <dbReference type="WBParaSite" id="ACRNAN_scaffold20104.g8545.t1"/>
    </source>
</evidence>
<dbReference type="WBParaSite" id="ACRNAN_scaffold20104.g8545.t1">
    <property type="protein sequence ID" value="ACRNAN_scaffold20104.g8545.t1"/>
    <property type="gene ID" value="ACRNAN_scaffold20104.g8545"/>
</dbReference>
<sequence>MSDPCPGCTVCDRDPQLGDQLNLSELQYPSRSYLTRSSLSSGFLDGNSLSYTSIFNISAISTAESNEESRYETASDDSGIGL</sequence>
<accession>A0A914D832</accession>
<keyword evidence="2" id="KW-1185">Reference proteome</keyword>
<protein>
    <submittedName>
        <fullName evidence="3">Uncharacterized protein</fullName>
    </submittedName>
</protein>
<evidence type="ECO:0000313" key="2">
    <source>
        <dbReference type="Proteomes" id="UP000887540"/>
    </source>
</evidence>
<feature type="region of interest" description="Disordered" evidence="1">
    <location>
        <begin position="62"/>
        <end position="82"/>
    </location>
</feature>
<organism evidence="2 3">
    <name type="scientific">Acrobeloides nanus</name>
    <dbReference type="NCBI Taxonomy" id="290746"/>
    <lineage>
        <taxon>Eukaryota</taxon>
        <taxon>Metazoa</taxon>
        <taxon>Ecdysozoa</taxon>
        <taxon>Nematoda</taxon>
        <taxon>Chromadorea</taxon>
        <taxon>Rhabditida</taxon>
        <taxon>Tylenchina</taxon>
        <taxon>Cephalobomorpha</taxon>
        <taxon>Cephaloboidea</taxon>
        <taxon>Cephalobidae</taxon>
        <taxon>Acrobeloides</taxon>
    </lineage>
</organism>
<dbReference type="Proteomes" id="UP000887540">
    <property type="component" value="Unplaced"/>
</dbReference>